<protein>
    <submittedName>
        <fullName evidence="1">Uncharacterized protein</fullName>
    </submittedName>
</protein>
<name>A0A9J5W5B2_SOLCO</name>
<dbReference type="AlphaFoldDB" id="A0A9J5W5B2"/>
<comment type="caution">
    <text evidence="1">The sequence shown here is derived from an EMBL/GenBank/DDBJ whole genome shotgun (WGS) entry which is preliminary data.</text>
</comment>
<sequence>MMKNKHKVEEHIRWKINSGSCSIWWDDWLGDGALAKHTTHISSLNNSKVSHFLVPLLLIPQILNTNFQYQEGLEDSAIWKPNEQGSFSCASARDIFTRKIKMSPIL</sequence>
<evidence type="ECO:0000313" key="2">
    <source>
        <dbReference type="Proteomes" id="UP000824120"/>
    </source>
</evidence>
<organism evidence="1 2">
    <name type="scientific">Solanum commersonii</name>
    <name type="common">Commerson's wild potato</name>
    <name type="synonym">Commerson's nightshade</name>
    <dbReference type="NCBI Taxonomy" id="4109"/>
    <lineage>
        <taxon>Eukaryota</taxon>
        <taxon>Viridiplantae</taxon>
        <taxon>Streptophyta</taxon>
        <taxon>Embryophyta</taxon>
        <taxon>Tracheophyta</taxon>
        <taxon>Spermatophyta</taxon>
        <taxon>Magnoliopsida</taxon>
        <taxon>eudicotyledons</taxon>
        <taxon>Gunneridae</taxon>
        <taxon>Pentapetalae</taxon>
        <taxon>asterids</taxon>
        <taxon>lamiids</taxon>
        <taxon>Solanales</taxon>
        <taxon>Solanaceae</taxon>
        <taxon>Solanoideae</taxon>
        <taxon>Solaneae</taxon>
        <taxon>Solanum</taxon>
    </lineage>
</organism>
<dbReference type="EMBL" id="JACXVP010000012">
    <property type="protein sequence ID" value="KAG5570444.1"/>
    <property type="molecule type" value="Genomic_DNA"/>
</dbReference>
<gene>
    <name evidence="1" type="ORF">H5410_060210</name>
</gene>
<feature type="non-terminal residue" evidence="1">
    <location>
        <position position="1"/>
    </location>
</feature>
<dbReference type="OrthoDB" id="1306069at2759"/>
<dbReference type="Proteomes" id="UP000824120">
    <property type="component" value="Chromosome 12"/>
</dbReference>
<accession>A0A9J5W5B2</accession>
<reference evidence="1 2" key="1">
    <citation type="submission" date="2020-09" db="EMBL/GenBank/DDBJ databases">
        <title>De no assembly of potato wild relative species, Solanum commersonii.</title>
        <authorList>
            <person name="Cho K."/>
        </authorList>
    </citation>
    <scope>NUCLEOTIDE SEQUENCE [LARGE SCALE GENOMIC DNA]</scope>
    <source>
        <strain evidence="1">LZ3.2</strain>
        <tissue evidence="1">Leaf</tissue>
    </source>
</reference>
<keyword evidence="2" id="KW-1185">Reference proteome</keyword>
<evidence type="ECO:0000313" key="1">
    <source>
        <dbReference type="EMBL" id="KAG5570444.1"/>
    </source>
</evidence>
<proteinExistence type="predicted"/>